<evidence type="ECO:0000256" key="4">
    <source>
        <dbReference type="PROSITE-ProRule" id="PRU00433"/>
    </source>
</evidence>
<gene>
    <name evidence="6" type="ORF">DEALK_08470</name>
</gene>
<comment type="caution">
    <text evidence="6">The sequence shown here is derived from an EMBL/GenBank/DDBJ whole genome shotgun (WGS) entry which is preliminary data.</text>
</comment>
<evidence type="ECO:0000256" key="1">
    <source>
        <dbReference type="ARBA" id="ARBA00022617"/>
    </source>
</evidence>
<keyword evidence="1 4" id="KW-0349">Heme</keyword>
<dbReference type="PROSITE" id="PS51007">
    <property type="entry name" value="CYTC"/>
    <property type="match status" value="1"/>
</dbReference>
<feature type="domain" description="Cytochrome c" evidence="5">
    <location>
        <begin position="39"/>
        <end position="113"/>
    </location>
</feature>
<dbReference type="GO" id="GO:0009055">
    <property type="term" value="F:electron transfer activity"/>
    <property type="evidence" value="ECO:0007669"/>
    <property type="project" value="InterPro"/>
</dbReference>
<proteinExistence type="predicted"/>
<protein>
    <submittedName>
        <fullName evidence="6">Cytochrome C oxidase, cbb3-type, subunit III</fullName>
    </submittedName>
</protein>
<dbReference type="RefSeq" id="WP_058438994.1">
    <property type="nucleotide sequence ID" value="NZ_KQ758903.1"/>
</dbReference>
<dbReference type="Pfam" id="PF13442">
    <property type="entry name" value="Cytochrome_CBB3"/>
    <property type="match status" value="1"/>
</dbReference>
<organism evidence="6 7">
    <name type="scientific">Dehalogenimonas alkenigignens</name>
    <dbReference type="NCBI Taxonomy" id="1217799"/>
    <lineage>
        <taxon>Bacteria</taxon>
        <taxon>Bacillati</taxon>
        <taxon>Chloroflexota</taxon>
        <taxon>Dehalococcoidia</taxon>
        <taxon>Dehalococcoidales</taxon>
        <taxon>Dehalococcoidaceae</taxon>
        <taxon>Dehalogenimonas</taxon>
    </lineage>
</organism>
<dbReference type="InterPro" id="IPR036909">
    <property type="entry name" value="Cyt_c-like_dom_sf"/>
</dbReference>
<dbReference type="Proteomes" id="UP000053947">
    <property type="component" value="Unassembled WGS sequence"/>
</dbReference>
<dbReference type="OrthoDB" id="166320at2"/>
<keyword evidence="7" id="KW-1185">Reference proteome</keyword>
<accession>A0A0W0GHH7</accession>
<dbReference type="STRING" id="1217799.DEALK_08470"/>
<name>A0A0W0GHH7_9CHLR</name>
<dbReference type="GO" id="GO:0020037">
    <property type="term" value="F:heme binding"/>
    <property type="evidence" value="ECO:0007669"/>
    <property type="project" value="InterPro"/>
</dbReference>
<evidence type="ECO:0000256" key="3">
    <source>
        <dbReference type="ARBA" id="ARBA00023004"/>
    </source>
</evidence>
<reference evidence="6 7" key="1">
    <citation type="submission" date="2015-06" db="EMBL/GenBank/DDBJ databases">
        <title>Genome sequence of the organohalide-respiring Dehalogenimonas alkenigignens type strain (IP3-3T).</title>
        <authorList>
            <person name="Key T.A."/>
            <person name="Richmond D.P."/>
            <person name="Bowman K.S."/>
            <person name="Cho Y.-J."/>
            <person name="Chun J."/>
            <person name="da Costa M.S."/>
            <person name="Rainey F.A."/>
            <person name="Moe W.M."/>
        </authorList>
    </citation>
    <scope>NUCLEOTIDE SEQUENCE [LARGE SCALE GENOMIC DNA]</scope>
    <source>
        <strain evidence="6 7">IP3-3</strain>
    </source>
</reference>
<evidence type="ECO:0000313" key="6">
    <source>
        <dbReference type="EMBL" id="KTB48002.1"/>
    </source>
</evidence>
<dbReference type="SUPFAM" id="SSF46626">
    <property type="entry name" value="Cytochrome c"/>
    <property type="match status" value="1"/>
</dbReference>
<sequence length="114" mass="12014">MNSKKMIPVLLVLVIIGAIGLTACTTNGGGTTTSNPPFTTVASTAQLYADQCAFCHGANREGGLGPDIRPNSDTIKAFSSAPSLYDRIADHYPAQDLGADAQRQLAAYLFQETH</sequence>
<dbReference type="EMBL" id="LFDV01000002">
    <property type="protein sequence ID" value="KTB48002.1"/>
    <property type="molecule type" value="Genomic_DNA"/>
</dbReference>
<evidence type="ECO:0000259" key="5">
    <source>
        <dbReference type="PROSITE" id="PS51007"/>
    </source>
</evidence>
<evidence type="ECO:0000256" key="2">
    <source>
        <dbReference type="ARBA" id="ARBA00022723"/>
    </source>
</evidence>
<evidence type="ECO:0000313" key="7">
    <source>
        <dbReference type="Proteomes" id="UP000053947"/>
    </source>
</evidence>
<keyword evidence="2 4" id="KW-0479">Metal-binding</keyword>
<dbReference type="PROSITE" id="PS51257">
    <property type="entry name" value="PROKAR_LIPOPROTEIN"/>
    <property type="match status" value="1"/>
</dbReference>
<dbReference type="Gene3D" id="1.10.760.10">
    <property type="entry name" value="Cytochrome c-like domain"/>
    <property type="match status" value="1"/>
</dbReference>
<dbReference type="AlphaFoldDB" id="A0A0W0GHH7"/>
<dbReference type="GO" id="GO:0046872">
    <property type="term" value="F:metal ion binding"/>
    <property type="evidence" value="ECO:0007669"/>
    <property type="project" value="UniProtKB-KW"/>
</dbReference>
<keyword evidence="3 4" id="KW-0408">Iron</keyword>
<dbReference type="InterPro" id="IPR009056">
    <property type="entry name" value="Cyt_c-like_dom"/>
</dbReference>